<comment type="subcellular location">
    <subcellularLocation>
        <location evidence="1">Cell membrane</location>
        <topology evidence="1">Multi-pass membrane protein</topology>
    </subcellularLocation>
</comment>
<evidence type="ECO:0000256" key="3">
    <source>
        <dbReference type="ARBA" id="ARBA00022475"/>
    </source>
</evidence>
<keyword evidence="10" id="KW-1185">Reference proteome</keyword>
<feature type="transmembrane region" description="Helical" evidence="7">
    <location>
        <begin position="194"/>
        <end position="215"/>
    </location>
</feature>
<gene>
    <name evidence="9" type="primary">eccD</name>
    <name evidence="9" type="ORF">E4A49_11310</name>
</gene>
<keyword evidence="4 7" id="KW-0812">Transmembrane</keyword>
<dbReference type="InterPro" id="IPR006707">
    <property type="entry name" value="T7SS_EccD"/>
</dbReference>
<feature type="transmembrane region" description="Helical" evidence="7">
    <location>
        <begin position="260"/>
        <end position="286"/>
    </location>
</feature>
<dbReference type="Pfam" id="PF08817">
    <property type="entry name" value="YukD"/>
    <property type="match status" value="1"/>
</dbReference>
<dbReference type="Pfam" id="PF19053">
    <property type="entry name" value="EccD"/>
    <property type="match status" value="1"/>
</dbReference>
<dbReference type="InterPro" id="IPR044049">
    <property type="entry name" value="EccD_transm"/>
</dbReference>
<evidence type="ECO:0000313" key="9">
    <source>
        <dbReference type="EMBL" id="TFH97903.1"/>
    </source>
</evidence>
<evidence type="ECO:0000256" key="2">
    <source>
        <dbReference type="ARBA" id="ARBA00006162"/>
    </source>
</evidence>
<accession>A0ABY2JWT5</accession>
<evidence type="ECO:0000256" key="6">
    <source>
        <dbReference type="ARBA" id="ARBA00023136"/>
    </source>
</evidence>
<feature type="transmembrane region" description="Helical" evidence="7">
    <location>
        <begin position="307"/>
        <end position="329"/>
    </location>
</feature>
<keyword evidence="5 7" id="KW-1133">Transmembrane helix</keyword>
<evidence type="ECO:0000256" key="1">
    <source>
        <dbReference type="ARBA" id="ARBA00004651"/>
    </source>
</evidence>
<proteinExistence type="inferred from homology"/>
<feature type="domain" description="EccD-like transmembrane" evidence="8">
    <location>
        <begin position="112"/>
        <end position="450"/>
    </location>
</feature>
<keyword evidence="3" id="KW-1003">Cell membrane</keyword>
<reference evidence="9 10" key="1">
    <citation type="submission" date="2019-03" db="EMBL/GenBank/DDBJ databases">
        <title>Reclassification of Micrococcus aloeverae and Micrococcus yunnanensis as later heterotypic synonyms of Micrococcus luteus.</title>
        <authorList>
            <person name="Huang C.-H."/>
        </authorList>
    </citation>
    <scope>NUCLEOTIDE SEQUENCE [LARGE SCALE GENOMIC DNA]</scope>
    <source>
        <strain evidence="9 10">BCRC 12151</strain>
    </source>
</reference>
<evidence type="ECO:0000256" key="5">
    <source>
        <dbReference type="ARBA" id="ARBA00022989"/>
    </source>
</evidence>
<feature type="transmembrane region" description="Helical" evidence="7">
    <location>
        <begin position="430"/>
        <end position="449"/>
    </location>
</feature>
<evidence type="ECO:0000259" key="8">
    <source>
        <dbReference type="Pfam" id="PF19053"/>
    </source>
</evidence>
<name>A0ABY2JWT5_9MICC</name>
<evidence type="ECO:0000256" key="4">
    <source>
        <dbReference type="ARBA" id="ARBA00022692"/>
    </source>
</evidence>
<feature type="transmembrane region" description="Helical" evidence="7">
    <location>
        <begin position="365"/>
        <end position="383"/>
    </location>
</feature>
<feature type="transmembrane region" description="Helical" evidence="7">
    <location>
        <begin position="222"/>
        <end position="248"/>
    </location>
</feature>
<feature type="transmembrane region" description="Helical" evidence="7">
    <location>
        <begin position="168"/>
        <end position="188"/>
    </location>
</feature>
<feature type="transmembrane region" description="Helical" evidence="7">
    <location>
        <begin position="389"/>
        <end position="410"/>
    </location>
</feature>
<protein>
    <submittedName>
        <fullName evidence="9">Type VII secretion integral membrane protein EccD</fullName>
    </submittedName>
</protein>
<dbReference type="NCBIfam" id="TIGR03920">
    <property type="entry name" value="T7SS_EccD"/>
    <property type="match status" value="1"/>
</dbReference>
<comment type="caution">
    <text evidence="9">The sequence shown here is derived from an EMBL/GenBank/DDBJ whole genome shotgun (WGS) entry which is preliminary data.</text>
</comment>
<dbReference type="EMBL" id="SPKT01000033">
    <property type="protein sequence ID" value="TFH97903.1"/>
    <property type="molecule type" value="Genomic_DNA"/>
</dbReference>
<dbReference type="Gene3D" id="3.10.20.90">
    <property type="entry name" value="Phosphatidylinositol 3-kinase Catalytic Subunit, Chain A, domain 1"/>
    <property type="match status" value="1"/>
</dbReference>
<feature type="transmembrane region" description="Helical" evidence="7">
    <location>
        <begin position="335"/>
        <end position="353"/>
    </location>
</feature>
<organism evidence="9 10">
    <name type="scientific">Micrococcus lylae</name>
    <dbReference type="NCBI Taxonomy" id="1273"/>
    <lineage>
        <taxon>Bacteria</taxon>
        <taxon>Bacillati</taxon>
        <taxon>Actinomycetota</taxon>
        <taxon>Actinomycetes</taxon>
        <taxon>Micrococcales</taxon>
        <taxon>Micrococcaceae</taxon>
        <taxon>Micrococcus</taxon>
    </lineage>
</organism>
<keyword evidence="6 7" id="KW-0472">Membrane</keyword>
<feature type="transmembrane region" description="Helical" evidence="7">
    <location>
        <begin position="141"/>
        <end position="161"/>
    </location>
</feature>
<dbReference type="InterPro" id="IPR024962">
    <property type="entry name" value="YukD-like"/>
</dbReference>
<evidence type="ECO:0000256" key="7">
    <source>
        <dbReference type="SAM" id="Phobius"/>
    </source>
</evidence>
<evidence type="ECO:0000313" key="10">
    <source>
        <dbReference type="Proteomes" id="UP000297477"/>
    </source>
</evidence>
<comment type="similarity">
    <text evidence="2">Belongs to the EccD/Snm4 family.</text>
</comment>
<dbReference type="RefSeq" id="WP_067191626.1">
    <property type="nucleotide sequence ID" value="NZ_SPKT01000033.1"/>
</dbReference>
<dbReference type="Proteomes" id="UP000297477">
    <property type="component" value="Unassembled WGS sequence"/>
</dbReference>
<sequence>MTDRYSRVTLIGSRRHADVLLPSQTPVGTLIPQLLTLLAEEPSRSPQVRGLYRSSGHQLEPADTLEDAGVLDGETLRIASTTTAPDAPVVYDLHDTVAAETDSRGRWGHRPRQAAQGVVATALGWWAATRLTTGLPDDQSALLRLGLAAFLLLTALAAAVWTRQRAAALTLLATGTAIAIDGHWWLMAVQQTDLPTALLLAACATIPLLLLTGLVSGHRRAFTLGATVAAVLAAAWAAGPTVAGWLIGDRPATESVTVGALTGVVALLVLAVLAQAAASQAGLAGLDDLESAGARLLRTDVVAAVAAAHRGMALGVGLCALSLGLSLWLVAEDTAHPAFSVPFIAVLTLAVWLRARAFPLTVQRGLLHLVTAWGLWCTVRLASAAWPSLAFPLMVVLAIVAAALLALQVVTPPPHLDARARRAGHVLETLAVIALVPLLVGYAGLYSAMLETF</sequence>